<feature type="region of interest" description="Disordered" evidence="1">
    <location>
        <begin position="76"/>
        <end position="108"/>
    </location>
</feature>
<feature type="chain" id="PRO_5027078199" description="Secreted protein" evidence="2">
    <location>
        <begin position="29"/>
        <end position="240"/>
    </location>
</feature>
<keyword evidence="2" id="KW-0732">Signal</keyword>
<dbReference type="RefSeq" id="WP_153465019.1">
    <property type="nucleotide sequence ID" value="NZ_WBOF01000001.1"/>
</dbReference>
<feature type="compositionally biased region" description="Acidic residues" evidence="1">
    <location>
        <begin position="82"/>
        <end position="99"/>
    </location>
</feature>
<evidence type="ECO:0000313" key="3">
    <source>
        <dbReference type="EMBL" id="MQS15472.1"/>
    </source>
</evidence>
<dbReference type="EMBL" id="WBOF01000001">
    <property type="protein sequence ID" value="MQS15472.1"/>
    <property type="molecule type" value="Genomic_DNA"/>
</dbReference>
<protein>
    <recommendedName>
        <fullName evidence="5">Secreted protein</fullName>
    </recommendedName>
</protein>
<gene>
    <name evidence="3" type="ORF">F7Q99_25180</name>
</gene>
<name>A0A6N7KV09_9ACTN</name>
<evidence type="ECO:0000256" key="2">
    <source>
        <dbReference type="SAM" id="SignalP"/>
    </source>
</evidence>
<feature type="signal peptide" evidence="2">
    <location>
        <begin position="1"/>
        <end position="28"/>
    </location>
</feature>
<accession>A0A6N7KV09</accession>
<organism evidence="3 4">
    <name type="scientific">Streptomyces kaniharaensis</name>
    <dbReference type="NCBI Taxonomy" id="212423"/>
    <lineage>
        <taxon>Bacteria</taxon>
        <taxon>Bacillati</taxon>
        <taxon>Actinomycetota</taxon>
        <taxon>Actinomycetes</taxon>
        <taxon>Kitasatosporales</taxon>
        <taxon>Streptomycetaceae</taxon>
        <taxon>Streptomyces</taxon>
    </lineage>
</organism>
<dbReference type="Proteomes" id="UP000450000">
    <property type="component" value="Unassembled WGS sequence"/>
</dbReference>
<proteinExistence type="predicted"/>
<reference evidence="3 4" key="1">
    <citation type="submission" date="2019-09" db="EMBL/GenBank/DDBJ databases">
        <title>Genome Sequences of Streptomyces kaniharaensis ATCC 21070.</title>
        <authorList>
            <person name="Zhu W."/>
            <person name="De Crecy-Lagard V."/>
            <person name="Richards N.G."/>
        </authorList>
    </citation>
    <scope>NUCLEOTIDE SEQUENCE [LARGE SCALE GENOMIC DNA]</scope>
    <source>
        <strain evidence="3 4">SF-557</strain>
    </source>
</reference>
<evidence type="ECO:0008006" key="5">
    <source>
        <dbReference type="Google" id="ProtNLM"/>
    </source>
</evidence>
<evidence type="ECO:0000256" key="1">
    <source>
        <dbReference type="SAM" id="MobiDB-lite"/>
    </source>
</evidence>
<sequence length="240" mass="25454">MSRSALRPALGTAAALAALILAAPSALATTAPDRGDDAAVSFAVFGDTSLVDGQELSVAELTRDHHVDANLLRAYGQGTAPDDSEASDDPESPDVEAPDVEAPTAAAPTVQAGDPAYALVASWTSKDHRTVNLRRGNASWGLTKIEQKHNLNVAAVRTTTKYPAPGFPVKQAEPDSWNYVTKVLHVRCSGWLWWRTCKVVEFLNVTVTVNYGNAKGVITAYCLGVADRCPDWVKNAANAA</sequence>
<evidence type="ECO:0000313" key="4">
    <source>
        <dbReference type="Proteomes" id="UP000450000"/>
    </source>
</evidence>
<dbReference type="OrthoDB" id="4227459at2"/>
<dbReference type="AlphaFoldDB" id="A0A6N7KV09"/>
<keyword evidence="4" id="KW-1185">Reference proteome</keyword>
<comment type="caution">
    <text evidence="3">The sequence shown here is derived from an EMBL/GenBank/DDBJ whole genome shotgun (WGS) entry which is preliminary data.</text>
</comment>